<gene>
    <name evidence="5" type="ORF">B9Z65_4556</name>
</gene>
<comment type="similarity">
    <text evidence="1">Belongs to the cytochrome P450 family.</text>
</comment>
<evidence type="ECO:0000313" key="6">
    <source>
        <dbReference type="Proteomes" id="UP000243723"/>
    </source>
</evidence>
<proteinExistence type="inferred from homology"/>
<dbReference type="InterPro" id="IPR001128">
    <property type="entry name" value="Cyt_P450"/>
</dbReference>
<evidence type="ECO:0000256" key="2">
    <source>
        <dbReference type="ARBA" id="ARBA00023002"/>
    </source>
</evidence>
<keyword evidence="4" id="KW-1133">Transmembrane helix</keyword>
<dbReference type="EMBL" id="NHZQ01000066">
    <property type="protein sequence ID" value="PSK55678.1"/>
    <property type="molecule type" value="Genomic_DNA"/>
</dbReference>
<comment type="cofactor">
    <cofactor evidence="3">
        <name>heme</name>
        <dbReference type="ChEBI" id="CHEBI:30413"/>
    </cofactor>
</comment>
<comment type="caution">
    <text evidence="5">The sequence shown here is derived from an EMBL/GenBank/DDBJ whole genome shotgun (WGS) entry which is preliminary data.</text>
</comment>
<dbReference type="SUPFAM" id="SSF48264">
    <property type="entry name" value="Cytochrome P450"/>
    <property type="match status" value="1"/>
</dbReference>
<keyword evidence="3" id="KW-0479">Metal-binding</keyword>
<dbReference type="GO" id="GO:0016705">
    <property type="term" value="F:oxidoreductase activity, acting on paired donors, with incorporation or reduction of molecular oxygen"/>
    <property type="evidence" value="ECO:0007669"/>
    <property type="project" value="InterPro"/>
</dbReference>
<dbReference type="InterPro" id="IPR002401">
    <property type="entry name" value="Cyt_P450_E_grp-I"/>
</dbReference>
<protein>
    <submittedName>
        <fullName evidence="5">Isotrichodermin C-15 hydroxylase</fullName>
    </submittedName>
</protein>
<keyword evidence="4" id="KW-0472">Membrane</keyword>
<keyword evidence="3" id="KW-0349">Heme</keyword>
<evidence type="ECO:0000256" key="3">
    <source>
        <dbReference type="PIRSR" id="PIRSR602401-1"/>
    </source>
</evidence>
<dbReference type="Proteomes" id="UP000243723">
    <property type="component" value="Unassembled WGS sequence"/>
</dbReference>
<dbReference type="PANTHER" id="PTHR24305:SF96">
    <property type="entry name" value="CYTOCHROME P450 MONOOXYGENASE STCB-RELATED"/>
    <property type="match status" value="1"/>
</dbReference>
<dbReference type="OrthoDB" id="1470350at2759"/>
<accession>A0A2P8A5F4</accession>
<reference evidence="5 6" key="1">
    <citation type="submission" date="2017-05" db="EMBL/GenBank/DDBJ databases">
        <title>Draft genome sequence of Elsinoe australis.</title>
        <authorList>
            <person name="Cheng Q."/>
        </authorList>
    </citation>
    <scope>NUCLEOTIDE SEQUENCE [LARGE SCALE GENOMIC DNA]</scope>
    <source>
        <strain evidence="5 6">NL1</strain>
    </source>
</reference>
<keyword evidence="6" id="KW-1185">Reference proteome</keyword>
<dbReference type="GO" id="GO:0020037">
    <property type="term" value="F:heme binding"/>
    <property type="evidence" value="ECO:0007669"/>
    <property type="project" value="InterPro"/>
</dbReference>
<name>A0A2P8A5F4_9PEZI</name>
<keyword evidence="2" id="KW-0560">Oxidoreductase</keyword>
<dbReference type="Gene3D" id="1.10.630.10">
    <property type="entry name" value="Cytochrome P450"/>
    <property type="match status" value="1"/>
</dbReference>
<dbReference type="AlphaFoldDB" id="A0A2P8A5F4"/>
<feature type="transmembrane region" description="Helical" evidence="4">
    <location>
        <begin position="18"/>
        <end position="36"/>
    </location>
</feature>
<dbReference type="InterPro" id="IPR036396">
    <property type="entry name" value="Cyt_P450_sf"/>
</dbReference>
<dbReference type="GO" id="GO:0005506">
    <property type="term" value="F:iron ion binding"/>
    <property type="evidence" value="ECO:0007669"/>
    <property type="project" value="InterPro"/>
</dbReference>
<dbReference type="GO" id="GO:0004497">
    <property type="term" value="F:monooxygenase activity"/>
    <property type="evidence" value="ECO:0007669"/>
    <property type="project" value="InterPro"/>
</dbReference>
<sequence length="547" mass="62027">MAGFDVAKELASLTPKKAILLLVGTYFLYSFLRIFWRGQTSPLRHLPGPWYTKYTHYVLMWKVMIGQRDFYINDLHNKYGQTVRTTPHEADFMDADSYRKIHHVSSKFIKDPWYEAVNFLPRPSIFHARDPKDHGERRKALAKNFTVAHLRTHFDPMVRGLCVRTVEKIVLRAKRDGETDLLDWARLACSDILGKTVFGETFGMIENEKRNNHIRVLDNALLFGGFTSEMPWLRTVASVLPIKVIQEAYNSVDYIVNGAQPAVDHARSSTLSNQKTILASCIQDQIAGKDKGVPQWDDLQIKIEALTLLIAGSGATATVLGFCWWQLLEQPDLLRRLEEEVAALPPDFDDKMLEDRCPLLEATLHETNRLWAGVPSSLPRVAPPEGCTLDGYAIPPGTTVCTQAYSMHRDPVYWEDPMKFDPSRFLPGAKVHKDARSILSGFGAGAYACLGINLAKMKMRYMTAMLLRQCRGMRLHEKQAPLKEENLVTWIAIFPKSNQIWADFKKVDWEKSLDIVGEKQKGNGTVPIQAKEGKKKEEVEVLVQTAA</sequence>
<organism evidence="5 6">
    <name type="scientific">Elsinoe australis</name>
    <dbReference type="NCBI Taxonomy" id="40998"/>
    <lineage>
        <taxon>Eukaryota</taxon>
        <taxon>Fungi</taxon>
        <taxon>Dikarya</taxon>
        <taxon>Ascomycota</taxon>
        <taxon>Pezizomycotina</taxon>
        <taxon>Dothideomycetes</taxon>
        <taxon>Dothideomycetidae</taxon>
        <taxon>Myriangiales</taxon>
        <taxon>Elsinoaceae</taxon>
        <taxon>Elsinoe</taxon>
    </lineage>
</organism>
<dbReference type="PRINTS" id="PR00463">
    <property type="entry name" value="EP450I"/>
</dbReference>
<feature type="binding site" description="axial binding residue" evidence="3">
    <location>
        <position position="449"/>
    </location>
    <ligand>
        <name>heme</name>
        <dbReference type="ChEBI" id="CHEBI:30413"/>
    </ligand>
    <ligandPart>
        <name>Fe</name>
        <dbReference type="ChEBI" id="CHEBI:18248"/>
    </ligandPart>
</feature>
<evidence type="ECO:0000256" key="1">
    <source>
        <dbReference type="ARBA" id="ARBA00010617"/>
    </source>
</evidence>
<keyword evidence="3" id="KW-0408">Iron</keyword>
<dbReference type="Pfam" id="PF00067">
    <property type="entry name" value="p450"/>
    <property type="match status" value="1"/>
</dbReference>
<dbReference type="InterPro" id="IPR050121">
    <property type="entry name" value="Cytochrome_P450_monoxygenase"/>
</dbReference>
<evidence type="ECO:0000256" key="4">
    <source>
        <dbReference type="SAM" id="Phobius"/>
    </source>
</evidence>
<keyword evidence="4" id="KW-0812">Transmembrane</keyword>
<dbReference type="STRING" id="40998.A0A2P8A5F4"/>
<evidence type="ECO:0000313" key="5">
    <source>
        <dbReference type="EMBL" id="PSK55678.1"/>
    </source>
</evidence>
<dbReference type="PANTHER" id="PTHR24305">
    <property type="entry name" value="CYTOCHROME P450"/>
    <property type="match status" value="1"/>
</dbReference>